<dbReference type="NCBIfam" id="NF001862">
    <property type="entry name" value="PRK00601.1"/>
    <property type="match status" value="1"/>
</dbReference>
<organism evidence="7 8">
    <name type="scientific">Candidatus Kinetoplastidibacterium galati TCC219</name>
    <dbReference type="NCBI Taxonomy" id="1208921"/>
    <lineage>
        <taxon>Bacteria</taxon>
        <taxon>Pseudomonadati</taxon>
        <taxon>Pseudomonadota</taxon>
        <taxon>Betaproteobacteria</taxon>
        <taxon>Candidatus Kinetoplastidibacterium</taxon>
    </lineage>
</organism>
<dbReference type="GO" id="GO:0000287">
    <property type="term" value="F:magnesium ion binding"/>
    <property type="evidence" value="ECO:0007669"/>
    <property type="project" value="InterPro"/>
</dbReference>
<dbReference type="CDD" id="cd07557">
    <property type="entry name" value="trimeric_dUTPase"/>
    <property type="match status" value="1"/>
</dbReference>
<dbReference type="SUPFAM" id="SSF51283">
    <property type="entry name" value="dUTPase-like"/>
    <property type="match status" value="1"/>
</dbReference>
<name>M1LTR5_9PROT</name>
<dbReference type="GO" id="GO:0046081">
    <property type="term" value="P:dUTP catabolic process"/>
    <property type="evidence" value="ECO:0007669"/>
    <property type="project" value="InterPro"/>
</dbReference>
<dbReference type="HOGENOM" id="CLU_068508_1_1_4"/>
<evidence type="ECO:0000256" key="5">
    <source>
        <dbReference type="ARBA" id="ARBA00047686"/>
    </source>
</evidence>
<dbReference type="RefSeq" id="WP_015389422.1">
    <property type="nucleotide sequence ID" value="NC_020284.1"/>
</dbReference>
<sequence>MNNISIEIKILDDRIIKLWGPPTYQTDLAAAIDLYACIDSTIKIKPGNPAQLLSSGISIHINNKNIMAMILPRSGLGHKKGLVLGNTAGVIDADYSGPILISVWNRNNIESGIDIDIAPGERIAQMIFIPIIRPDFKIVENFSHQNTRGEKGFGSTNT</sequence>
<evidence type="ECO:0000256" key="4">
    <source>
        <dbReference type="ARBA" id="ARBA00023080"/>
    </source>
</evidence>
<dbReference type="GO" id="GO:0004170">
    <property type="term" value="F:dUTP diphosphatase activity"/>
    <property type="evidence" value="ECO:0007669"/>
    <property type="project" value="UniProtKB-EC"/>
</dbReference>
<dbReference type="eggNOG" id="COG0756">
    <property type="taxonomic scope" value="Bacteria"/>
</dbReference>
<dbReference type="PANTHER" id="PTHR11241:SF0">
    <property type="entry name" value="DEOXYURIDINE 5'-TRIPHOSPHATE NUCLEOTIDOHYDROLASE"/>
    <property type="match status" value="1"/>
</dbReference>
<accession>M1LTR5</accession>
<comment type="catalytic activity">
    <reaction evidence="5">
        <text>dUTP + H2O = dUMP + diphosphate + H(+)</text>
        <dbReference type="Rhea" id="RHEA:10248"/>
        <dbReference type="ChEBI" id="CHEBI:15377"/>
        <dbReference type="ChEBI" id="CHEBI:15378"/>
        <dbReference type="ChEBI" id="CHEBI:33019"/>
        <dbReference type="ChEBI" id="CHEBI:61555"/>
        <dbReference type="ChEBI" id="CHEBI:246422"/>
        <dbReference type="EC" id="3.6.1.23"/>
    </reaction>
</comment>
<dbReference type="PATRIC" id="fig|1208921.3.peg.215"/>
<dbReference type="STRING" id="1208921.ST1E_0512"/>
<reference evidence="7 8" key="1">
    <citation type="journal article" date="2013" name="Genome Biol. Evol.">
        <title>Genome evolution and phylogenomic analysis of candidatus kinetoplastibacterium, the betaproteobacterial endosymbionts of strigomonas and angomonas.</title>
        <authorList>
            <person name="Alves J.M."/>
            <person name="Serrano M.G."/>
            <person name="Maia da Silva F."/>
            <person name="Voegtly L.J."/>
            <person name="Matveyev A.V."/>
            <person name="Teixeira M.M."/>
            <person name="Camargo E.P."/>
            <person name="Buck G.A."/>
        </authorList>
    </citation>
    <scope>NUCLEOTIDE SEQUENCE [LARGE SCALE GENOMIC DNA]</scope>
    <source>
        <strain evidence="7 8">TCC219</strain>
    </source>
</reference>
<comment type="similarity">
    <text evidence="1">Belongs to the dUTPase family.</text>
</comment>
<dbReference type="GO" id="GO:0006226">
    <property type="term" value="P:dUMP biosynthetic process"/>
    <property type="evidence" value="ECO:0007669"/>
    <property type="project" value="InterPro"/>
</dbReference>
<evidence type="ECO:0000259" key="6">
    <source>
        <dbReference type="Pfam" id="PF00692"/>
    </source>
</evidence>
<dbReference type="InterPro" id="IPR008181">
    <property type="entry name" value="dUTPase"/>
</dbReference>
<dbReference type="InterPro" id="IPR033704">
    <property type="entry name" value="dUTPase_trimeric"/>
</dbReference>
<keyword evidence="4" id="KW-0546">Nucleotide metabolism</keyword>
<protein>
    <recommendedName>
        <fullName evidence="2">dUTP diphosphatase</fullName>
        <ecNumber evidence="2">3.6.1.23</ecNumber>
    </recommendedName>
</protein>
<feature type="domain" description="dUTPase-like" evidence="6">
    <location>
        <begin position="22"/>
        <end position="156"/>
    </location>
</feature>
<evidence type="ECO:0000313" key="7">
    <source>
        <dbReference type="EMBL" id="AGF48937.1"/>
    </source>
</evidence>
<dbReference type="OrthoDB" id="9809956at2"/>
<dbReference type="AlphaFoldDB" id="M1LTR5"/>
<keyword evidence="3 7" id="KW-0378">Hydrolase</keyword>
<dbReference type="InterPro" id="IPR029054">
    <property type="entry name" value="dUTPase-like"/>
</dbReference>
<dbReference type="NCBIfam" id="TIGR00576">
    <property type="entry name" value="dut"/>
    <property type="match status" value="1"/>
</dbReference>
<keyword evidence="8" id="KW-1185">Reference proteome</keyword>
<dbReference type="PANTHER" id="PTHR11241">
    <property type="entry name" value="DEOXYURIDINE 5'-TRIPHOSPHATE NUCLEOTIDOHYDROLASE"/>
    <property type="match status" value="1"/>
</dbReference>
<dbReference type="Pfam" id="PF00692">
    <property type="entry name" value="dUTPase"/>
    <property type="match status" value="1"/>
</dbReference>
<gene>
    <name evidence="7" type="ORF">ST1E_0512</name>
</gene>
<evidence type="ECO:0000313" key="8">
    <source>
        <dbReference type="Proteomes" id="UP000011658"/>
    </source>
</evidence>
<dbReference type="Proteomes" id="UP000011658">
    <property type="component" value="Chromosome"/>
</dbReference>
<evidence type="ECO:0000256" key="1">
    <source>
        <dbReference type="ARBA" id="ARBA00006581"/>
    </source>
</evidence>
<dbReference type="InterPro" id="IPR036157">
    <property type="entry name" value="dUTPase-like_sf"/>
</dbReference>
<dbReference type="KEGG" id="kga:ST1E_0512"/>
<proteinExistence type="inferred from homology"/>
<dbReference type="EMBL" id="CP003806">
    <property type="protein sequence ID" value="AGF48937.1"/>
    <property type="molecule type" value="Genomic_DNA"/>
</dbReference>
<dbReference type="Gene3D" id="2.70.40.10">
    <property type="match status" value="1"/>
</dbReference>
<evidence type="ECO:0000256" key="2">
    <source>
        <dbReference type="ARBA" id="ARBA00012379"/>
    </source>
</evidence>
<evidence type="ECO:0000256" key="3">
    <source>
        <dbReference type="ARBA" id="ARBA00022801"/>
    </source>
</evidence>
<dbReference type="EC" id="3.6.1.23" evidence="2"/>